<name>A0A1D2AI11_ORNBR</name>
<keyword evidence="2" id="KW-0812">Transmembrane</keyword>
<protein>
    <submittedName>
        <fullName evidence="3">Uncharacterized protein</fullName>
    </submittedName>
</protein>
<reference evidence="3" key="1">
    <citation type="submission" date="2016-07" db="EMBL/GenBank/DDBJ databases">
        <title>Salivary Glands transcriptome analysis on engorged females of Ornithodoros brasiliensis (Acari:Argasidae).</title>
        <authorList>
            <person name="Simons S.M."/>
            <person name="Carvalho E."/>
            <person name="Junqueira-de-Azevedo I."/>
            <person name="Ho P.L."/>
            <person name="Giovanni D."/>
            <person name="Mendonca R."/>
            <person name="Onofrio V."/>
            <person name="Landulfo G."/>
            <person name="Ramirez D."/>
            <person name="Barros-Battesti D."/>
        </authorList>
    </citation>
    <scope>NUCLEOTIDE SEQUENCE</scope>
    <source>
        <strain evidence="3">Female</strain>
        <tissue evidence="3">Salivary gland</tissue>
    </source>
</reference>
<feature type="compositionally biased region" description="Basic and acidic residues" evidence="1">
    <location>
        <begin position="128"/>
        <end position="143"/>
    </location>
</feature>
<evidence type="ECO:0000256" key="1">
    <source>
        <dbReference type="SAM" id="MobiDB-lite"/>
    </source>
</evidence>
<keyword evidence="2" id="KW-1133">Transmembrane helix</keyword>
<organism evidence="3">
    <name type="scientific">Ornithodoros brasiliensis</name>
    <name type="common">Mouro tick</name>
    <dbReference type="NCBI Taxonomy" id="888526"/>
    <lineage>
        <taxon>Eukaryota</taxon>
        <taxon>Metazoa</taxon>
        <taxon>Ecdysozoa</taxon>
        <taxon>Arthropoda</taxon>
        <taxon>Chelicerata</taxon>
        <taxon>Arachnida</taxon>
        <taxon>Acari</taxon>
        <taxon>Parasitiformes</taxon>
        <taxon>Ixodida</taxon>
        <taxon>Ixodoidea</taxon>
        <taxon>Argasidae</taxon>
        <taxon>Ornithodorinae</taxon>
        <taxon>Ornithodoros</taxon>
    </lineage>
</organism>
<evidence type="ECO:0000313" key="3">
    <source>
        <dbReference type="EMBL" id="JAT78839.1"/>
    </source>
</evidence>
<dbReference type="AlphaFoldDB" id="A0A1D2AI11"/>
<sequence length="143" mass="15720">VSQFSSGLARISLDDNMNMAIFITMACLCLMLPLLAAGWPDRSELSSCIRQAGGGSQDRRCVAREMRRAYQDTSVSARYAHCRANFNAVTVCGASASPTAESISNCLESLMSREDARRFRQAGRAGRQGRDRACERFRDGGRE</sequence>
<feature type="transmembrane region" description="Helical" evidence="2">
    <location>
        <begin position="20"/>
        <end position="40"/>
    </location>
</feature>
<keyword evidence="2" id="KW-0472">Membrane</keyword>
<accession>A0A1D2AI11</accession>
<evidence type="ECO:0000256" key="2">
    <source>
        <dbReference type="SAM" id="Phobius"/>
    </source>
</evidence>
<proteinExistence type="predicted"/>
<feature type="region of interest" description="Disordered" evidence="1">
    <location>
        <begin position="120"/>
        <end position="143"/>
    </location>
</feature>
<dbReference type="EMBL" id="GETE01000972">
    <property type="protein sequence ID" value="JAT78839.1"/>
    <property type="molecule type" value="Transcribed_RNA"/>
</dbReference>
<feature type="non-terminal residue" evidence="3">
    <location>
        <position position="1"/>
    </location>
</feature>
<dbReference type="Gene3D" id="1.10.132.110">
    <property type="entry name" value="Serum amyloid A protein"/>
    <property type="match status" value="1"/>
</dbReference>